<comment type="subcellular location">
    <subcellularLocation>
        <location evidence="1">Cell membrane</location>
        <topology evidence="1">Multi-pass membrane protein</topology>
    </subcellularLocation>
</comment>
<keyword evidence="2" id="KW-1003">Cell membrane</keyword>
<feature type="transmembrane region" description="Helical" evidence="6">
    <location>
        <begin position="309"/>
        <end position="332"/>
    </location>
</feature>
<dbReference type="AlphaFoldDB" id="A0A975G0R8"/>
<dbReference type="PANTHER" id="PTHR33529">
    <property type="entry name" value="SLR0882 PROTEIN-RELATED"/>
    <property type="match status" value="1"/>
</dbReference>
<feature type="transmembrane region" description="Helical" evidence="6">
    <location>
        <begin position="278"/>
        <end position="297"/>
    </location>
</feature>
<dbReference type="EMBL" id="CP073078">
    <property type="protein sequence ID" value="QUD88993.1"/>
    <property type="molecule type" value="Genomic_DNA"/>
</dbReference>
<keyword evidence="4 6" id="KW-1133">Transmembrane helix</keyword>
<reference evidence="7" key="1">
    <citation type="submission" date="2021-04" db="EMBL/GenBank/DDBJ databases">
        <title>The complete genome sequence of Caulobacter sp. S6.</title>
        <authorList>
            <person name="Tang Y."/>
            <person name="Ouyang W."/>
            <person name="Liu Q."/>
            <person name="Huang B."/>
            <person name="Guo Z."/>
            <person name="Lei P."/>
        </authorList>
    </citation>
    <scope>NUCLEOTIDE SEQUENCE</scope>
    <source>
        <strain evidence="7">S6</strain>
    </source>
</reference>
<organism evidence="7 8">
    <name type="scientific">Phenylobacterium montanum</name>
    <dbReference type="NCBI Taxonomy" id="2823693"/>
    <lineage>
        <taxon>Bacteria</taxon>
        <taxon>Pseudomonadati</taxon>
        <taxon>Pseudomonadota</taxon>
        <taxon>Alphaproteobacteria</taxon>
        <taxon>Caulobacterales</taxon>
        <taxon>Caulobacteraceae</taxon>
        <taxon>Phenylobacterium</taxon>
    </lineage>
</organism>
<dbReference type="GO" id="GO:0043190">
    <property type="term" value="C:ATP-binding cassette (ABC) transporter complex"/>
    <property type="evidence" value="ECO:0007669"/>
    <property type="project" value="InterPro"/>
</dbReference>
<protein>
    <submittedName>
        <fullName evidence="7">LPS export ABC transporter permease LptF</fullName>
    </submittedName>
</protein>
<dbReference type="KEGG" id="caul:KCG34_03655"/>
<evidence type="ECO:0000313" key="7">
    <source>
        <dbReference type="EMBL" id="QUD88993.1"/>
    </source>
</evidence>
<dbReference type="Proteomes" id="UP000676409">
    <property type="component" value="Chromosome"/>
</dbReference>
<evidence type="ECO:0000256" key="1">
    <source>
        <dbReference type="ARBA" id="ARBA00004651"/>
    </source>
</evidence>
<proteinExistence type="predicted"/>
<evidence type="ECO:0000256" key="3">
    <source>
        <dbReference type="ARBA" id="ARBA00022692"/>
    </source>
</evidence>
<dbReference type="GO" id="GO:0015920">
    <property type="term" value="P:lipopolysaccharide transport"/>
    <property type="evidence" value="ECO:0007669"/>
    <property type="project" value="TreeGrafter"/>
</dbReference>
<dbReference type="Pfam" id="PF03739">
    <property type="entry name" value="LptF_LptG"/>
    <property type="match status" value="1"/>
</dbReference>
<keyword evidence="8" id="KW-1185">Reference proteome</keyword>
<dbReference type="PANTHER" id="PTHR33529:SF6">
    <property type="entry name" value="YJGP_YJGQ FAMILY PERMEASE"/>
    <property type="match status" value="1"/>
</dbReference>
<dbReference type="NCBIfam" id="TIGR04407">
    <property type="entry name" value="LptF_YjgP"/>
    <property type="match status" value="1"/>
</dbReference>
<evidence type="ECO:0000256" key="6">
    <source>
        <dbReference type="SAM" id="Phobius"/>
    </source>
</evidence>
<evidence type="ECO:0000256" key="4">
    <source>
        <dbReference type="ARBA" id="ARBA00022989"/>
    </source>
</evidence>
<feature type="transmembrane region" description="Helical" evidence="6">
    <location>
        <begin position="53"/>
        <end position="77"/>
    </location>
</feature>
<accession>A0A975G0R8</accession>
<dbReference type="GO" id="GO:0055085">
    <property type="term" value="P:transmembrane transport"/>
    <property type="evidence" value="ECO:0007669"/>
    <property type="project" value="InterPro"/>
</dbReference>
<feature type="transmembrane region" description="Helical" evidence="6">
    <location>
        <begin position="12"/>
        <end position="33"/>
    </location>
</feature>
<keyword evidence="3 6" id="KW-0812">Transmembrane</keyword>
<sequence length="380" mass="41900">MSLIEKYLLRQLLGPSLLAIAALGAVVVLSQTLGALDIIVNQGQSPWVLIKVIALALPQLMAMVLPIALFIAALVALNRLHTEQEIVVCFASGMSRWRVISPAMRLAAVAAFLALITNLWVAPWADRAMREELFRVRTDLAASLIHVGQFTSPAAGLTVYAQDSDQSGAFHNLFVYQVKPEGGDTTYLAERGRITKRNGQPVLVMRDGSSQSFSTAGVLNYLKFEEYIFDLSPFMANDELIHYKIPDRYLHELLFPDLTQDWERKNRKKMLAEAHARLATPIYNLTFMAMALAAVIGGTFSRMGYGRRILIVCAAAAVLRMLGIGAQAAAAGTPWLNILQYAVPIGGLWWSMAVLFRQRAGRFARRRPTSPRMELAGAEA</sequence>
<feature type="transmembrane region" description="Helical" evidence="6">
    <location>
        <begin position="106"/>
        <end position="125"/>
    </location>
</feature>
<evidence type="ECO:0000256" key="5">
    <source>
        <dbReference type="ARBA" id="ARBA00023136"/>
    </source>
</evidence>
<evidence type="ECO:0000313" key="8">
    <source>
        <dbReference type="Proteomes" id="UP000676409"/>
    </source>
</evidence>
<dbReference type="InterPro" id="IPR030922">
    <property type="entry name" value="LptF"/>
</dbReference>
<name>A0A975G0R8_9CAUL</name>
<dbReference type="RefSeq" id="WP_211939043.1">
    <property type="nucleotide sequence ID" value="NZ_CP073078.1"/>
</dbReference>
<gene>
    <name evidence="7" type="primary">lptF</name>
    <name evidence="7" type="ORF">KCG34_03655</name>
</gene>
<feature type="transmembrane region" description="Helical" evidence="6">
    <location>
        <begin position="338"/>
        <end position="356"/>
    </location>
</feature>
<evidence type="ECO:0000256" key="2">
    <source>
        <dbReference type="ARBA" id="ARBA00022475"/>
    </source>
</evidence>
<keyword evidence="5 6" id="KW-0472">Membrane</keyword>
<dbReference type="InterPro" id="IPR005495">
    <property type="entry name" value="LptG/LptF_permease"/>
</dbReference>